<protein>
    <submittedName>
        <fullName evidence="1">DUF3576 domain-containing protein</fullName>
    </submittedName>
</protein>
<organism evidence="1 2">
    <name type="scientific">Croceibacterium xixiisoli</name>
    <dbReference type="NCBI Taxonomy" id="1476466"/>
    <lineage>
        <taxon>Bacteria</taxon>
        <taxon>Pseudomonadati</taxon>
        <taxon>Pseudomonadota</taxon>
        <taxon>Alphaproteobacteria</taxon>
        <taxon>Sphingomonadales</taxon>
        <taxon>Erythrobacteraceae</taxon>
        <taxon>Croceibacterium</taxon>
    </lineage>
</organism>
<gene>
    <name evidence="1" type="ORF">GRI97_01230</name>
</gene>
<evidence type="ECO:0000313" key="1">
    <source>
        <dbReference type="EMBL" id="MXO97610.1"/>
    </source>
</evidence>
<dbReference type="Proteomes" id="UP000469430">
    <property type="component" value="Unassembled WGS sequence"/>
</dbReference>
<proteinExistence type="predicted"/>
<reference evidence="1 2" key="1">
    <citation type="submission" date="2019-12" db="EMBL/GenBank/DDBJ databases">
        <title>Genomic-based taxomic classification of the family Erythrobacteraceae.</title>
        <authorList>
            <person name="Xu L."/>
        </authorList>
    </citation>
    <scope>NUCLEOTIDE SEQUENCE [LARGE SCALE GENOMIC DNA]</scope>
    <source>
        <strain evidence="1 2">S36</strain>
    </source>
</reference>
<dbReference type="EMBL" id="WTYJ01000001">
    <property type="protein sequence ID" value="MXO97610.1"/>
    <property type="molecule type" value="Genomic_DNA"/>
</dbReference>
<dbReference type="Pfam" id="PF12100">
    <property type="entry name" value="DUF3576"/>
    <property type="match status" value="1"/>
</dbReference>
<dbReference type="RefSeq" id="WP_161389332.1">
    <property type="nucleotide sequence ID" value="NZ_JBHSCP010000001.1"/>
</dbReference>
<evidence type="ECO:0000313" key="2">
    <source>
        <dbReference type="Proteomes" id="UP000469430"/>
    </source>
</evidence>
<comment type="caution">
    <text evidence="1">The sequence shown here is derived from an EMBL/GenBank/DDBJ whole genome shotgun (WGS) entry which is preliminary data.</text>
</comment>
<name>A0A6I4TR58_9SPHN</name>
<accession>A0A6I4TR58</accession>
<dbReference type="InterPro" id="IPR021959">
    <property type="entry name" value="DUF3576"/>
</dbReference>
<dbReference type="AlphaFoldDB" id="A0A6I4TR58"/>
<sequence length="161" mass="16718">MASPSISAIFKAVTPAIANQRVLHVALVGGLGLALAACGGGGGRPKADIAASQVNAIGVNSYLWRAALETLSFMPLTQADSTGGVIVTDWYSSPDAPTERVKLSVTILDQDLRADAVRVAASREVQQGGAWVQAPVQAATVQKLEDIILTKARDLRRSAIG</sequence>
<dbReference type="OrthoDB" id="8479681at2"/>
<keyword evidence="2" id="KW-1185">Reference proteome</keyword>